<dbReference type="InterPro" id="IPR050913">
    <property type="entry name" value="AP2/ERF_ERF"/>
</dbReference>
<dbReference type="EMBL" id="JAUIZM010000002">
    <property type="protein sequence ID" value="KAK1397984.1"/>
    <property type="molecule type" value="Genomic_DNA"/>
</dbReference>
<keyword evidence="3" id="KW-0805">Transcription regulation</keyword>
<dbReference type="GO" id="GO:0003700">
    <property type="term" value="F:DNA-binding transcription factor activity"/>
    <property type="evidence" value="ECO:0007669"/>
    <property type="project" value="InterPro"/>
</dbReference>
<dbReference type="PANTHER" id="PTHR31194:SF166">
    <property type="entry name" value="PATHOGENESIS-RELATED GENES TRANSCRIPTIONAL ACTIVATOR PTI6"/>
    <property type="match status" value="1"/>
</dbReference>
<keyword evidence="10" id="KW-1185">Reference proteome</keyword>
<dbReference type="FunFam" id="3.30.730.10:FF:000001">
    <property type="entry name" value="Ethylene-responsive transcription factor 2"/>
    <property type="match status" value="1"/>
</dbReference>
<keyword evidence="4" id="KW-0238">DNA-binding</keyword>
<evidence type="ECO:0000256" key="2">
    <source>
        <dbReference type="ARBA" id="ARBA00022821"/>
    </source>
</evidence>
<dbReference type="InterPro" id="IPR001471">
    <property type="entry name" value="AP2/ERF_dom"/>
</dbReference>
<gene>
    <name evidence="9" type="ORF">POM88_007847</name>
</gene>
<dbReference type="InterPro" id="IPR016177">
    <property type="entry name" value="DNA-bd_dom_sf"/>
</dbReference>
<dbReference type="Proteomes" id="UP001237642">
    <property type="component" value="Unassembled WGS sequence"/>
</dbReference>
<protein>
    <submittedName>
        <fullName evidence="9">Pathogenesis-related genes transcriptional activator PTI6-like</fullName>
    </submittedName>
</protein>
<organism evidence="9 10">
    <name type="scientific">Heracleum sosnowskyi</name>
    <dbReference type="NCBI Taxonomy" id="360622"/>
    <lineage>
        <taxon>Eukaryota</taxon>
        <taxon>Viridiplantae</taxon>
        <taxon>Streptophyta</taxon>
        <taxon>Embryophyta</taxon>
        <taxon>Tracheophyta</taxon>
        <taxon>Spermatophyta</taxon>
        <taxon>Magnoliopsida</taxon>
        <taxon>eudicotyledons</taxon>
        <taxon>Gunneridae</taxon>
        <taxon>Pentapetalae</taxon>
        <taxon>asterids</taxon>
        <taxon>campanulids</taxon>
        <taxon>Apiales</taxon>
        <taxon>Apiaceae</taxon>
        <taxon>Apioideae</taxon>
        <taxon>apioid superclade</taxon>
        <taxon>Tordylieae</taxon>
        <taxon>Tordyliinae</taxon>
        <taxon>Heracleum</taxon>
    </lineage>
</organism>
<evidence type="ECO:0000259" key="8">
    <source>
        <dbReference type="PROSITE" id="PS51032"/>
    </source>
</evidence>
<dbReference type="PROSITE" id="PS51032">
    <property type="entry name" value="AP2_ERF"/>
    <property type="match status" value="1"/>
</dbReference>
<evidence type="ECO:0000256" key="6">
    <source>
        <dbReference type="ARBA" id="ARBA00023242"/>
    </source>
</evidence>
<evidence type="ECO:0000256" key="4">
    <source>
        <dbReference type="ARBA" id="ARBA00023125"/>
    </source>
</evidence>
<feature type="domain" description="AP2/ERF" evidence="8">
    <location>
        <begin position="114"/>
        <end position="171"/>
    </location>
</feature>
<dbReference type="SUPFAM" id="SSF54171">
    <property type="entry name" value="DNA-binding domain"/>
    <property type="match status" value="1"/>
</dbReference>
<dbReference type="PRINTS" id="PR00367">
    <property type="entry name" value="ETHRSPELEMNT"/>
</dbReference>
<evidence type="ECO:0000313" key="9">
    <source>
        <dbReference type="EMBL" id="KAK1397984.1"/>
    </source>
</evidence>
<evidence type="ECO:0000256" key="1">
    <source>
        <dbReference type="ARBA" id="ARBA00004123"/>
    </source>
</evidence>
<evidence type="ECO:0000256" key="7">
    <source>
        <dbReference type="SAM" id="MobiDB-lite"/>
    </source>
</evidence>
<keyword evidence="5" id="KW-0804">Transcription</keyword>
<sequence>MVETEVVKFCDRVISRTSKNDSSASHRRILRIILVDADATDSSSDENDDYNYSIVLEKRKRRSGVVKRQVLEINFTPTSSDTDTSSTRRREQEEEEEEMSNRLGDPPPARLQRKYRGVRQRPWGRYAAEIRDPVKRKRVWLGTYDTPEEAASVYDTAALKLKGPDAITNFPPPPQVNISCPDDQQKKLVEESSTSAADAPVLTCGASSPTSVLPCNDDDDEGLMAFGYGDVDAFGFRIEDQLVPLCLPDIMHSRTHVEDPEFGEFDLFHDFLL</sequence>
<name>A0AAD8N5Y2_9APIA</name>
<dbReference type="InterPro" id="IPR036955">
    <property type="entry name" value="AP2/ERF_dom_sf"/>
</dbReference>
<keyword evidence="6" id="KW-0539">Nucleus</keyword>
<dbReference type="PIRSF" id="PIRSF038123">
    <property type="entry name" value="PTI6"/>
    <property type="match status" value="1"/>
</dbReference>
<dbReference type="PANTHER" id="PTHR31194">
    <property type="entry name" value="SHN SHINE , DNA BINDING / TRANSCRIPTION FACTOR"/>
    <property type="match status" value="1"/>
</dbReference>
<dbReference type="CDD" id="cd00018">
    <property type="entry name" value="AP2"/>
    <property type="match status" value="1"/>
</dbReference>
<comment type="caution">
    <text evidence="9">The sequence shown here is derived from an EMBL/GenBank/DDBJ whole genome shotgun (WGS) entry which is preliminary data.</text>
</comment>
<dbReference type="GO" id="GO:0006952">
    <property type="term" value="P:defense response"/>
    <property type="evidence" value="ECO:0007669"/>
    <property type="project" value="UniProtKB-KW"/>
</dbReference>
<reference evidence="9" key="1">
    <citation type="submission" date="2023-02" db="EMBL/GenBank/DDBJ databases">
        <title>Genome of toxic invasive species Heracleum sosnowskyi carries increased number of genes despite the absence of recent whole-genome duplications.</title>
        <authorList>
            <person name="Schelkunov M."/>
            <person name="Shtratnikova V."/>
            <person name="Makarenko M."/>
            <person name="Klepikova A."/>
            <person name="Omelchenko D."/>
            <person name="Novikova G."/>
            <person name="Obukhova E."/>
            <person name="Bogdanov V."/>
            <person name="Penin A."/>
            <person name="Logacheva M."/>
        </authorList>
    </citation>
    <scope>NUCLEOTIDE SEQUENCE</scope>
    <source>
        <strain evidence="9">Hsosn_3</strain>
        <tissue evidence="9">Leaf</tissue>
    </source>
</reference>
<proteinExistence type="predicted"/>
<evidence type="ECO:0000256" key="5">
    <source>
        <dbReference type="ARBA" id="ARBA00023163"/>
    </source>
</evidence>
<accession>A0AAD8N5Y2</accession>
<comment type="subcellular location">
    <subcellularLocation>
        <location evidence="1">Nucleus</location>
    </subcellularLocation>
</comment>
<dbReference type="Pfam" id="PF00847">
    <property type="entry name" value="AP2"/>
    <property type="match status" value="1"/>
</dbReference>
<feature type="region of interest" description="Disordered" evidence="7">
    <location>
        <begin position="73"/>
        <end position="116"/>
    </location>
</feature>
<dbReference type="SMART" id="SM00380">
    <property type="entry name" value="AP2"/>
    <property type="match status" value="1"/>
</dbReference>
<reference evidence="9" key="2">
    <citation type="submission" date="2023-05" db="EMBL/GenBank/DDBJ databases">
        <authorList>
            <person name="Schelkunov M.I."/>
        </authorList>
    </citation>
    <scope>NUCLEOTIDE SEQUENCE</scope>
    <source>
        <strain evidence="9">Hsosn_3</strain>
        <tissue evidence="9">Leaf</tissue>
    </source>
</reference>
<dbReference type="Gene3D" id="3.30.730.10">
    <property type="entry name" value="AP2/ERF domain"/>
    <property type="match status" value="1"/>
</dbReference>
<evidence type="ECO:0000256" key="3">
    <source>
        <dbReference type="ARBA" id="ARBA00023015"/>
    </source>
</evidence>
<dbReference type="AlphaFoldDB" id="A0AAD8N5Y2"/>
<dbReference type="GO" id="GO:0005634">
    <property type="term" value="C:nucleus"/>
    <property type="evidence" value="ECO:0007669"/>
    <property type="project" value="UniProtKB-SubCell"/>
</dbReference>
<evidence type="ECO:0000313" key="10">
    <source>
        <dbReference type="Proteomes" id="UP001237642"/>
    </source>
</evidence>
<dbReference type="GO" id="GO:0003677">
    <property type="term" value="F:DNA binding"/>
    <property type="evidence" value="ECO:0007669"/>
    <property type="project" value="UniProtKB-KW"/>
</dbReference>
<keyword evidence="2" id="KW-0611">Plant defense</keyword>